<evidence type="ECO:0000256" key="1">
    <source>
        <dbReference type="SAM" id="Coils"/>
    </source>
</evidence>
<organism evidence="2">
    <name type="scientific">marine sediment metagenome</name>
    <dbReference type="NCBI Taxonomy" id="412755"/>
    <lineage>
        <taxon>unclassified sequences</taxon>
        <taxon>metagenomes</taxon>
        <taxon>ecological metagenomes</taxon>
    </lineage>
</organism>
<dbReference type="AlphaFoldDB" id="A0A0F9D6R6"/>
<protein>
    <submittedName>
        <fullName evidence="2">Uncharacterized protein</fullName>
    </submittedName>
</protein>
<dbReference type="EMBL" id="LAZR01043155">
    <property type="protein sequence ID" value="KKL07768.1"/>
    <property type="molecule type" value="Genomic_DNA"/>
</dbReference>
<accession>A0A0F9D6R6</accession>
<evidence type="ECO:0000313" key="2">
    <source>
        <dbReference type="EMBL" id="KKL07768.1"/>
    </source>
</evidence>
<keyword evidence="1" id="KW-0175">Coiled coil</keyword>
<comment type="caution">
    <text evidence="2">The sequence shown here is derived from an EMBL/GenBank/DDBJ whole genome shotgun (WGS) entry which is preliminary data.</text>
</comment>
<name>A0A0F9D6R6_9ZZZZ</name>
<proteinExistence type="predicted"/>
<reference evidence="2" key="1">
    <citation type="journal article" date="2015" name="Nature">
        <title>Complex archaea that bridge the gap between prokaryotes and eukaryotes.</title>
        <authorList>
            <person name="Spang A."/>
            <person name="Saw J.H."/>
            <person name="Jorgensen S.L."/>
            <person name="Zaremba-Niedzwiedzka K."/>
            <person name="Martijn J."/>
            <person name="Lind A.E."/>
            <person name="van Eijk R."/>
            <person name="Schleper C."/>
            <person name="Guy L."/>
            <person name="Ettema T.J."/>
        </authorList>
    </citation>
    <scope>NUCLEOTIDE SEQUENCE</scope>
</reference>
<feature type="coiled-coil region" evidence="1">
    <location>
        <begin position="5"/>
        <end position="71"/>
    </location>
</feature>
<gene>
    <name evidence="2" type="ORF">LCGC14_2582740</name>
</gene>
<sequence>MRLTIIAIQKLYDNLKAENEALKRELIEVYESKEVLKESRDELLFISKIMRNRLKDEFNQSTNLKDRAIERAEAQKEKETK</sequence>